<gene>
    <name evidence="10" type="ORF">P343_01200</name>
</gene>
<proteinExistence type="inferred from homology"/>
<evidence type="ECO:0000259" key="7">
    <source>
        <dbReference type="Pfam" id="PF02272"/>
    </source>
</evidence>
<name>V6J0R3_9BACL</name>
<evidence type="ECO:0000259" key="8">
    <source>
        <dbReference type="Pfam" id="PF10141"/>
    </source>
</evidence>
<dbReference type="GO" id="GO:0008409">
    <property type="term" value="F:5'-3' exonuclease activity"/>
    <property type="evidence" value="ECO:0007669"/>
    <property type="project" value="InterPro"/>
</dbReference>
<dbReference type="GO" id="GO:0006310">
    <property type="term" value="P:DNA recombination"/>
    <property type="evidence" value="ECO:0007669"/>
    <property type="project" value="InterPro"/>
</dbReference>
<dbReference type="InterPro" id="IPR003156">
    <property type="entry name" value="DHHA1_dom"/>
</dbReference>
<feature type="domain" description="Single-stranded-DNA-specific exonuclease RecJ C-terminal" evidence="8">
    <location>
        <begin position="568"/>
        <end position="764"/>
    </location>
</feature>
<dbReference type="Gene3D" id="3.10.310.30">
    <property type="match status" value="1"/>
</dbReference>
<dbReference type="Gene3D" id="3.90.1640.30">
    <property type="match status" value="1"/>
</dbReference>
<dbReference type="InterPro" id="IPR038763">
    <property type="entry name" value="DHH_sf"/>
</dbReference>
<dbReference type="Proteomes" id="UP000018296">
    <property type="component" value="Unassembled WGS sequence"/>
</dbReference>
<dbReference type="Pfam" id="PF01368">
    <property type="entry name" value="DHH"/>
    <property type="match status" value="1"/>
</dbReference>
<comment type="caution">
    <text evidence="10">The sequence shown here is derived from an EMBL/GenBank/DDBJ whole genome shotgun (WGS) entry which is preliminary data.</text>
</comment>
<keyword evidence="11" id="KW-1185">Reference proteome</keyword>
<keyword evidence="4" id="KW-0378">Hydrolase</keyword>
<feature type="domain" description="DHHA1" evidence="7">
    <location>
        <begin position="345"/>
        <end position="439"/>
    </location>
</feature>
<dbReference type="GO" id="GO:0003676">
    <property type="term" value="F:nucleic acid binding"/>
    <property type="evidence" value="ECO:0007669"/>
    <property type="project" value="InterPro"/>
</dbReference>
<evidence type="ECO:0000259" key="6">
    <source>
        <dbReference type="Pfam" id="PF01368"/>
    </source>
</evidence>
<accession>V6J0R3</accession>
<evidence type="ECO:0000256" key="3">
    <source>
        <dbReference type="ARBA" id="ARBA00022722"/>
    </source>
</evidence>
<dbReference type="Pfam" id="PF02272">
    <property type="entry name" value="DHHA1"/>
    <property type="match status" value="1"/>
</dbReference>
<dbReference type="PATRIC" id="fig|1395513.3.peg.243"/>
<dbReference type="RefSeq" id="WP_023508559.1">
    <property type="nucleotide sequence ID" value="NZ_AWTC01000001.1"/>
</dbReference>
<organism evidence="10 11">
    <name type="scientific">Sporolactobacillus laevolacticus DSM 442</name>
    <dbReference type="NCBI Taxonomy" id="1395513"/>
    <lineage>
        <taxon>Bacteria</taxon>
        <taxon>Bacillati</taxon>
        <taxon>Bacillota</taxon>
        <taxon>Bacilli</taxon>
        <taxon>Bacillales</taxon>
        <taxon>Sporolactobacillaceae</taxon>
        <taxon>Sporolactobacillus</taxon>
    </lineage>
</organism>
<dbReference type="InterPro" id="IPR018779">
    <property type="entry name" value="RecJ_C"/>
</dbReference>
<reference evidence="10 11" key="1">
    <citation type="journal article" date="2013" name="Genome Announc.">
        <title>Genome Sequence of Sporolactobacillus laevolacticus DSM442, an Efficient Polymer-Grade D-Lactate Producer from Agricultural Waste Cottonseed as a Nitrogen Source.</title>
        <authorList>
            <person name="Wang H."/>
            <person name="Wang L."/>
            <person name="Ju J."/>
            <person name="Yu B."/>
            <person name="Ma Y."/>
        </authorList>
    </citation>
    <scope>NUCLEOTIDE SEQUENCE [LARGE SCALE GENOMIC DNA]</scope>
    <source>
        <strain evidence="10 11">DSM 442</strain>
    </source>
</reference>
<evidence type="ECO:0000256" key="5">
    <source>
        <dbReference type="ARBA" id="ARBA00022839"/>
    </source>
</evidence>
<dbReference type="Pfam" id="PF17768">
    <property type="entry name" value="RecJ_OB"/>
    <property type="match status" value="1"/>
</dbReference>
<dbReference type="SUPFAM" id="SSF64182">
    <property type="entry name" value="DHH phosphoesterases"/>
    <property type="match status" value="1"/>
</dbReference>
<dbReference type="InterPro" id="IPR001667">
    <property type="entry name" value="DDH_dom"/>
</dbReference>
<dbReference type="PANTHER" id="PTHR30255">
    <property type="entry name" value="SINGLE-STRANDED-DNA-SPECIFIC EXONUCLEASE RECJ"/>
    <property type="match status" value="1"/>
</dbReference>
<evidence type="ECO:0000256" key="2">
    <source>
        <dbReference type="ARBA" id="ARBA00019841"/>
    </source>
</evidence>
<dbReference type="Pfam" id="PF10141">
    <property type="entry name" value="ssDNA-exonuc_C"/>
    <property type="match status" value="1"/>
</dbReference>
<evidence type="ECO:0000313" key="11">
    <source>
        <dbReference type="Proteomes" id="UP000018296"/>
    </source>
</evidence>
<dbReference type="InterPro" id="IPR004610">
    <property type="entry name" value="RecJ"/>
</dbReference>
<dbReference type="STRING" id="1395513.P343_01200"/>
<dbReference type="OrthoDB" id="9809852at2"/>
<protein>
    <recommendedName>
        <fullName evidence="2">Single-stranded-DNA-specific exonuclease RecJ</fullName>
    </recommendedName>
</protein>
<sequence length="777" mass="86136">MLESKNHWIVKKVDEEKVQRLSESLHISVITARLLVARGIEDAVPAERFLHCSETEFYDSTKMKGMNEASARIREAVSNNEPIRVFGDYDADGVTSTAILVRALRAIGAQVSSYIPNRFKNGYGPNVEAVEQAKKDGVRLIITVDSGIAAREPAERAGLLGIDYIVTDHHEPPELLPEAYAILNPKQMDCSYPFKGLSGAGVALKLAQKICSPENFDENWVALAAVGTIADLVPLVDENRLIATRGLIKINEGSLAGINALKAKASGTGPVDSDVIGFQMAPRLNAAGRMDDAQIALDLLLSDDPDESAMAAEQLESLNQERRSIVDRIAKEADEQAAGYVRRGDKALVLTGKNWHQGVIGIAASKIVGKYYRPVIILSVDEETGVAKGSGRSIDGFDLYQGLQDSSDHLIQFGGHKMAAGLTLASSNIDAFRDAFNAVADRSLNAQDLIPRMVCDGVSSVDEISVELIDELSRLAPFGTDNPRPIFQIEKAPLSKFGAVGRDSSHLKLTFKGQDKELDAIGFGFGEWLNLISPIDHVAAVGELTINEWNGFRKPQLLIRDLRVEDIQVYDWRSLKAIREKIDQVAENSVTLLAFHQETIEHFQFGGAITNYEPGVVIHDHALVLLDLPDEESQLARLIEENAHVNQFYCVFYHANDHYFSAFPAREHFVWYYALIRQRHSFDLNAMIRQIAGYKGWSEHSISLMTQVFFELGFVKIEKGVLTEIPSPVKAPLTASETYQREKDQRELEARFCYSPIAEIKAWMLKYLEKEPVSSDE</sequence>
<evidence type="ECO:0000256" key="1">
    <source>
        <dbReference type="ARBA" id="ARBA00005915"/>
    </source>
</evidence>
<keyword evidence="5 10" id="KW-0269">Exonuclease</keyword>
<dbReference type="EMBL" id="AWTC01000001">
    <property type="protein sequence ID" value="EST13427.1"/>
    <property type="molecule type" value="Genomic_DNA"/>
</dbReference>
<dbReference type="eggNOG" id="COG0608">
    <property type="taxonomic scope" value="Bacteria"/>
</dbReference>
<dbReference type="PANTHER" id="PTHR30255:SF2">
    <property type="entry name" value="SINGLE-STRANDED-DNA-SPECIFIC EXONUCLEASE RECJ"/>
    <property type="match status" value="1"/>
</dbReference>
<dbReference type="AlphaFoldDB" id="V6J0R3"/>
<dbReference type="GO" id="GO:0006281">
    <property type="term" value="P:DNA repair"/>
    <property type="evidence" value="ECO:0007669"/>
    <property type="project" value="InterPro"/>
</dbReference>
<dbReference type="NCBIfam" id="TIGR00644">
    <property type="entry name" value="recJ"/>
    <property type="match status" value="1"/>
</dbReference>
<evidence type="ECO:0000313" key="10">
    <source>
        <dbReference type="EMBL" id="EST13427.1"/>
    </source>
</evidence>
<keyword evidence="3" id="KW-0540">Nuclease</keyword>
<evidence type="ECO:0000256" key="4">
    <source>
        <dbReference type="ARBA" id="ARBA00022801"/>
    </source>
</evidence>
<feature type="domain" description="DDH" evidence="6">
    <location>
        <begin position="83"/>
        <end position="228"/>
    </location>
</feature>
<dbReference type="InterPro" id="IPR041122">
    <property type="entry name" value="RecJ_OB"/>
</dbReference>
<comment type="similarity">
    <text evidence="1">Belongs to the RecJ family.</text>
</comment>
<feature type="domain" description="RecJ OB" evidence="9">
    <location>
        <begin position="455"/>
        <end position="561"/>
    </location>
</feature>
<dbReference type="InterPro" id="IPR051673">
    <property type="entry name" value="SSDNA_exonuclease_RecJ"/>
</dbReference>
<evidence type="ECO:0000259" key="9">
    <source>
        <dbReference type="Pfam" id="PF17768"/>
    </source>
</evidence>